<comment type="caution">
    <text evidence="1">The sequence shown here is derived from an EMBL/GenBank/DDBJ whole genome shotgun (WGS) entry which is preliminary data.</text>
</comment>
<name>A0ACC2PJY0_9HYME</name>
<organism evidence="1 2">
    <name type="scientific">Eretmocerus hayati</name>
    <dbReference type="NCBI Taxonomy" id="131215"/>
    <lineage>
        <taxon>Eukaryota</taxon>
        <taxon>Metazoa</taxon>
        <taxon>Ecdysozoa</taxon>
        <taxon>Arthropoda</taxon>
        <taxon>Hexapoda</taxon>
        <taxon>Insecta</taxon>
        <taxon>Pterygota</taxon>
        <taxon>Neoptera</taxon>
        <taxon>Endopterygota</taxon>
        <taxon>Hymenoptera</taxon>
        <taxon>Apocrita</taxon>
        <taxon>Proctotrupomorpha</taxon>
        <taxon>Chalcidoidea</taxon>
        <taxon>Aphelinidae</taxon>
        <taxon>Aphelininae</taxon>
        <taxon>Eretmocerus</taxon>
    </lineage>
</organism>
<proteinExistence type="predicted"/>
<dbReference type="Proteomes" id="UP001239111">
    <property type="component" value="Chromosome 1"/>
</dbReference>
<evidence type="ECO:0000313" key="1">
    <source>
        <dbReference type="EMBL" id="KAJ8683766.1"/>
    </source>
</evidence>
<dbReference type="EMBL" id="CM056741">
    <property type="protein sequence ID" value="KAJ8683766.1"/>
    <property type="molecule type" value="Genomic_DNA"/>
</dbReference>
<evidence type="ECO:0000313" key="2">
    <source>
        <dbReference type="Proteomes" id="UP001239111"/>
    </source>
</evidence>
<sequence length="208" mass="22434">MLVSSVERPLAASTPAISDPKSVTVNAALAFCDEIDDILNDTTSAVNVNVLSVQSASFSFSPASVIAAMPATLDLHDIVNSLPGMYQDVAVPVPRPAISEQRDMPVIGDSNQEESVRRQMPLLDESVQRDVPLLDDTNHEEEPLRDVVNSPPQARGPYTMEFIVEPEVSTQRSIVIKIQRAVPAPEQRDVAAASSSTQVCRVGNFGQL</sequence>
<keyword evidence="2" id="KW-1185">Reference proteome</keyword>
<gene>
    <name evidence="1" type="ORF">QAD02_019558</name>
</gene>
<accession>A0ACC2PJY0</accession>
<reference evidence="1" key="1">
    <citation type="submission" date="2023-04" db="EMBL/GenBank/DDBJ databases">
        <title>A chromosome-level genome assembly of the parasitoid wasp Eretmocerus hayati.</title>
        <authorList>
            <person name="Zhong Y."/>
            <person name="Liu S."/>
            <person name="Liu Y."/>
        </authorList>
    </citation>
    <scope>NUCLEOTIDE SEQUENCE</scope>
    <source>
        <strain evidence="1">ZJU_SS_LIU_2023</strain>
    </source>
</reference>
<protein>
    <submittedName>
        <fullName evidence="1">Uncharacterized protein</fullName>
    </submittedName>
</protein>